<dbReference type="Pfam" id="PF03720">
    <property type="entry name" value="UDPG_MGDP_dh_C"/>
    <property type="match status" value="1"/>
</dbReference>
<evidence type="ECO:0000256" key="2">
    <source>
        <dbReference type="ARBA" id="ARBA00023002"/>
    </source>
</evidence>
<dbReference type="InterPro" id="IPR008927">
    <property type="entry name" value="6-PGluconate_DH-like_C_sf"/>
</dbReference>
<evidence type="ECO:0000259" key="5">
    <source>
        <dbReference type="SMART" id="SM00984"/>
    </source>
</evidence>
<name>G5H710_9BACT</name>
<dbReference type="AlphaFoldDB" id="G5H710"/>
<organism evidence="6 7">
    <name type="scientific">Alistipes indistinctus YIT 12060</name>
    <dbReference type="NCBI Taxonomy" id="742725"/>
    <lineage>
        <taxon>Bacteria</taxon>
        <taxon>Pseudomonadati</taxon>
        <taxon>Bacteroidota</taxon>
        <taxon>Bacteroidia</taxon>
        <taxon>Bacteroidales</taxon>
        <taxon>Rikenellaceae</taxon>
        <taxon>Alistipes</taxon>
    </lineage>
</organism>
<evidence type="ECO:0000256" key="3">
    <source>
        <dbReference type="ARBA" id="ARBA00023027"/>
    </source>
</evidence>
<dbReference type="InterPro" id="IPR014027">
    <property type="entry name" value="UDP-Glc/GDP-Man_DH_C"/>
</dbReference>
<protein>
    <recommendedName>
        <fullName evidence="5">UDP-glucose/GDP-mannose dehydrogenase C-terminal domain-containing protein</fullName>
    </recommendedName>
</protein>
<dbReference type="SMART" id="SM00984">
    <property type="entry name" value="UDPG_MGDP_dh_C"/>
    <property type="match status" value="1"/>
</dbReference>
<keyword evidence="3" id="KW-0520">NAD</keyword>
<dbReference type="GO" id="GO:0000271">
    <property type="term" value="P:polysaccharide biosynthetic process"/>
    <property type="evidence" value="ECO:0007669"/>
    <property type="project" value="InterPro"/>
</dbReference>
<keyword evidence="7" id="KW-1185">Reference proteome</keyword>
<evidence type="ECO:0000313" key="7">
    <source>
        <dbReference type="Proteomes" id="UP000006008"/>
    </source>
</evidence>
<dbReference type="eggNOG" id="COG0677">
    <property type="taxonomic scope" value="Bacteria"/>
</dbReference>
<dbReference type="SUPFAM" id="SSF51735">
    <property type="entry name" value="NAD(P)-binding Rossmann-fold domains"/>
    <property type="match status" value="1"/>
</dbReference>
<dbReference type="GO" id="GO:0016628">
    <property type="term" value="F:oxidoreductase activity, acting on the CH-CH group of donors, NAD or NADP as acceptor"/>
    <property type="evidence" value="ECO:0007669"/>
    <property type="project" value="InterPro"/>
</dbReference>
<dbReference type="STRING" id="742725.HMPREF9450_00853"/>
<dbReference type="Pfam" id="PF03721">
    <property type="entry name" value="UDPG_MGDP_dh_N"/>
    <property type="match status" value="1"/>
</dbReference>
<dbReference type="InterPro" id="IPR014026">
    <property type="entry name" value="UDP-Glc/GDP-Man_DH_dimer"/>
</dbReference>
<evidence type="ECO:0000256" key="1">
    <source>
        <dbReference type="ARBA" id="ARBA00006601"/>
    </source>
</evidence>
<evidence type="ECO:0000313" key="6">
    <source>
        <dbReference type="EMBL" id="EHB92649.1"/>
    </source>
</evidence>
<dbReference type="PANTHER" id="PTHR43491:SF2">
    <property type="entry name" value="UDP-N-ACETYL-D-MANNOSAMINE DEHYDROGENASE"/>
    <property type="match status" value="1"/>
</dbReference>
<feature type="domain" description="UDP-glucose/GDP-mannose dehydrogenase C-terminal" evidence="5">
    <location>
        <begin position="316"/>
        <end position="415"/>
    </location>
</feature>
<comment type="caution">
    <text evidence="6">The sequence shown here is derived from an EMBL/GenBank/DDBJ whole genome shotgun (WGS) entry which is preliminary data.</text>
</comment>
<proteinExistence type="inferred from homology"/>
<dbReference type="GO" id="GO:0016616">
    <property type="term" value="F:oxidoreductase activity, acting on the CH-OH group of donors, NAD or NADP as acceptor"/>
    <property type="evidence" value="ECO:0007669"/>
    <property type="project" value="InterPro"/>
</dbReference>
<dbReference type="Gene3D" id="3.40.50.720">
    <property type="entry name" value="NAD(P)-binding Rossmann-like Domain"/>
    <property type="match status" value="2"/>
</dbReference>
<dbReference type="InterPro" id="IPR036220">
    <property type="entry name" value="UDP-Glc/GDP-Man_DH_C_sf"/>
</dbReference>
<reference evidence="6 7" key="1">
    <citation type="submission" date="2011-08" db="EMBL/GenBank/DDBJ databases">
        <title>The Genome Sequence of Alistipes indistinctus YIT 12060.</title>
        <authorList>
            <consortium name="The Broad Institute Genome Sequencing Platform"/>
            <person name="Earl A."/>
            <person name="Ward D."/>
            <person name="Feldgarden M."/>
            <person name="Gevers D."/>
            <person name="Morotomi M."/>
            <person name="Young S.K."/>
            <person name="Zeng Q."/>
            <person name="Gargeya S."/>
            <person name="Fitzgerald M."/>
            <person name="Haas B."/>
            <person name="Abouelleil A."/>
            <person name="Alvarado L."/>
            <person name="Arachchi H.M."/>
            <person name="Berlin A."/>
            <person name="Brown A."/>
            <person name="Chapman S.B."/>
            <person name="Chen Z."/>
            <person name="Dunbar C."/>
            <person name="Freedman E."/>
            <person name="Gearin G."/>
            <person name="Gellesch M."/>
            <person name="Goldberg J."/>
            <person name="Griggs A."/>
            <person name="Gujja S."/>
            <person name="Heiman D."/>
            <person name="Howarth C."/>
            <person name="Larson L."/>
            <person name="Lui A."/>
            <person name="MacDonald P.J.P."/>
            <person name="Montmayeur A."/>
            <person name="Murphy C."/>
            <person name="Neiman D."/>
            <person name="Pearson M."/>
            <person name="Priest M."/>
            <person name="Roberts A."/>
            <person name="Saif S."/>
            <person name="Shea T."/>
            <person name="Shenoy N."/>
            <person name="Sisk P."/>
            <person name="Stolte C."/>
            <person name="Sykes S."/>
            <person name="Wortman J."/>
            <person name="Nusbaum C."/>
            <person name="Birren B."/>
        </authorList>
    </citation>
    <scope>NUCLEOTIDE SEQUENCE [LARGE SCALE GENOMIC DNA]</scope>
    <source>
        <strain evidence="6 7">YIT 12060</strain>
    </source>
</reference>
<dbReference type="GO" id="GO:0051287">
    <property type="term" value="F:NAD binding"/>
    <property type="evidence" value="ECO:0007669"/>
    <property type="project" value="InterPro"/>
</dbReference>
<dbReference type="SUPFAM" id="SSF52413">
    <property type="entry name" value="UDP-glucose/GDP-mannose dehydrogenase C-terminal domain"/>
    <property type="match status" value="1"/>
</dbReference>
<dbReference type="NCBIfam" id="TIGR03026">
    <property type="entry name" value="NDP-sugDHase"/>
    <property type="match status" value="1"/>
</dbReference>
<dbReference type="PIRSF" id="PIRSF000124">
    <property type="entry name" value="UDPglc_GDPman_dh"/>
    <property type="match status" value="1"/>
</dbReference>
<dbReference type="Proteomes" id="UP000006008">
    <property type="component" value="Unassembled WGS sequence"/>
</dbReference>
<dbReference type="GeneID" id="92816133"/>
<dbReference type="PANTHER" id="PTHR43491">
    <property type="entry name" value="UDP-N-ACETYL-D-MANNOSAMINE DEHYDROGENASE"/>
    <property type="match status" value="1"/>
</dbReference>
<dbReference type="HOGENOM" id="CLU_023810_3_1_10"/>
<dbReference type="InterPro" id="IPR036291">
    <property type="entry name" value="NAD(P)-bd_dom_sf"/>
</dbReference>
<dbReference type="SUPFAM" id="SSF48179">
    <property type="entry name" value="6-phosphogluconate dehydrogenase C-terminal domain-like"/>
    <property type="match status" value="1"/>
</dbReference>
<evidence type="ECO:0000256" key="4">
    <source>
        <dbReference type="PIRNR" id="PIRNR000124"/>
    </source>
</evidence>
<dbReference type="Pfam" id="PF00984">
    <property type="entry name" value="UDPG_MGDP_dh"/>
    <property type="match status" value="1"/>
</dbReference>
<dbReference type="InterPro" id="IPR001732">
    <property type="entry name" value="UDP-Glc/GDP-Man_DH_N"/>
</dbReference>
<dbReference type="OrthoDB" id="9803238at2"/>
<sequence>MNDRFAIYENLKTRRTSVAVIGLGYVGRPVAEAFARHFDVVAYDISQERINHIKSSSPVKHDTVHFTSDANDLDKASLYIITVGTPVDELKRPDLSQLISVTKTVAGHLHHGDYVVYESTVYPGCTDSICIPLLEELSGIKCGADFKVGYSPERINPVDTEHTFRNTVKIVSGVDHDTSTMLQKIYRHVIQADVVCASGIRVAEASKIVENTQRCVNIALMNEMSRLFSQMDINFSEVLDMASTKWNFVDYRPGLVGGHCIPVDPYYLIAESARLGLDAPLTKSSCSVNDGMADYIVRSLLSILNSRTSCAPHKVLIMGFTYKANSDDIRNPAVAEMYAIFTAAGLSVDIIDPHADVASVKGTFGIELSAVPSPLYDLIIVTIGHDEYLELDEDYFIGIARRDAILADIKGIYRNRISKIGYWTL</sequence>
<dbReference type="InterPro" id="IPR017476">
    <property type="entry name" value="UDP-Glc/GDP-Man"/>
</dbReference>
<dbReference type="PIRSF" id="PIRSF500136">
    <property type="entry name" value="UDP_ManNAc_DH"/>
    <property type="match status" value="1"/>
</dbReference>
<accession>G5H710</accession>
<dbReference type="InterPro" id="IPR028359">
    <property type="entry name" value="UDP_ManNAc/GlcNAc_DH"/>
</dbReference>
<dbReference type="PATRIC" id="fig|742725.3.peg.907"/>
<dbReference type="RefSeq" id="WP_009133659.1">
    <property type="nucleotide sequence ID" value="NZ_CP102250.1"/>
</dbReference>
<keyword evidence="2" id="KW-0560">Oxidoreductase</keyword>
<dbReference type="EMBL" id="ADLD01000009">
    <property type="protein sequence ID" value="EHB92649.1"/>
    <property type="molecule type" value="Genomic_DNA"/>
</dbReference>
<gene>
    <name evidence="6" type="ORF">HMPREF9450_00853</name>
</gene>
<comment type="similarity">
    <text evidence="1 4">Belongs to the UDP-glucose/GDP-mannose dehydrogenase family.</text>
</comment>